<protein>
    <submittedName>
        <fullName evidence="1">Uncharacterized protein</fullName>
    </submittedName>
</protein>
<gene>
    <name evidence="1" type="ORF">C1SCF055_LOCUS22716</name>
</gene>
<reference evidence="1" key="1">
    <citation type="submission" date="2022-10" db="EMBL/GenBank/DDBJ databases">
        <authorList>
            <person name="Chen Y."/>
            <person name="Dougan E. K."/>
            <person name="Chan C."/>
            <person name="Rhodes N."/>
            <person name="Thang M."/>
        </authorList>
    </citation>
    <scope>NUCLEOTIDE SEQUENCE</scope>
</reference>
<comment type="caution">
    <text evidence="1">The sequence shown here is derived from an EMBL/GenBank/DDBJ whole genome shotgun (WGS) entry which is preliminary data.</text>
</comment>
<organism evidence="1">
    <name type="scientific">Cladocopium goreaui</name>
    <dbReference type="NCBI Taxonomy" id="2562237"/>
    <lineage>
        <taxon>Eukaryota</taxon>
        <taxon>Sar</taxon>
        <taxon>Alveolata</taxon>
        <taxon>Dinophyceae</taxon>
        <taxon>Suessiales</taxon>
        <taxon>Symbiodiniaceae</taxon>
        <taxon>Cladocopium</taxon>
    </lineage>
</organism>
<dbReference type="Proteomes" id="UP001152797">
    <property type="component" value="Unassembled WGS sequence"/>
</dbReference>
<dbReference type="EMBL" id="CAMXCT020002177">
    <property type="protein sequence ID" value="CAL1149596.1"/>
    <property type="molecule type" value="Genomic_DNA"/>
</dbReference>
<evidence type="ECO:0000313" key="2">
    <source>
        <dbReference type="EMBL" id="CAL1149596.1"/>
    </source>
</evidence>
<proteinExistence type="predicted"/>
<keyword evidence="3" id="KW-1185">Reference proteome</keyword>
<reference evidence="2" key="2">
    <citation type="submission" date="2024-04" db="EMBL/GenBank/DDBJ databases">
        <authorList>
            <person name="Chen Y."/>
            <person name="Shah S."/>
            <person name="Dougan E. K."/>
            <person name="Thang M."/>
            <person name="Chan C."/>
        </authorList>
    </citation>
    <scope>NUCLEOTIDE SEQUENCE [LARGE SCALE GENOMIC DNA]</scope>
</reference>
<sequence length="2260" mass="242960">MLNTSLNWKIPICNYTVCPTPEFQSVDGFELTTVGSQQSWQCASGYGGQAVESCPIYVDPLNSSNCTSNTVLVGCLPVVGCVKPSADECVYNTSECDNLGPGQFCVLRCQTNYEGTSTGGYCLDSNTNPNRLVEWTRPSCRMVCPDPVPMPRGYWRSNVTGFLECAPGFWGSANSFCSRKFSGCDIETTLFGCYELFPCVFPEIDPCIYDYDPTVQLWGGESLTIQCKRPYRGFQSTAMCPPNNLDATRAFMWFPGDCFCPDPCPIPPGYVKTGPGYDNRVCGQGYTGTSLLHCGSESKCQEVPLLSGCTKAVPCARLNLTDYRCDVELMGCEDLQPGQSCTVACAMPYSGASVTALCPQDNGDENAQPILQGELNCILDSCNATDEIPVGYVKTHDSWRCDEGYGGTPAVHCGFSPAGAFQGGRGCGFEMHPSGCKPLVPCVPPSSLEGCKYDTSSCGSVVPGQECQLKCRKPYSGLGVFAACPGDNTDPTQEVILPVGSFLDCDCPAPAPEFVPAGYMQNTEGDWVCGPGFAGTAVKRCERPDTCLDEPEFLGCFPLKPCIIPDVDTCMFDLSDCVNVMPGETCSIYCVPPYKQDQVQNATCRLGNIDPLQPIEWEIGRCDLDWEDCKDPLPLPVGYEKRSDGFHCAAGYVGAVEVSPTVHCGPWANCDSTPKLTGCFPLESCRPVRFDDCAYNTSQCPYDFKPGQECQVTCKAPYVGPPSVARCSSNNIDWQGAFEWVASECFCPNPRTVQEGYFQNASGWFCDTNNSYTGEAEVVCSQPGFCLAEPMVIGCQKSGPCVAPLLDHCMFDASSCDGVEIARQCVISCAAGFIGASTTAFCENPGGQFGLQYTEPSCRLDFCPDPAVMPGYLWNTSGWFCADGFEGSAQKLCSHDGSCAVYSWLSGCTPIRTPCSLPALGCRYDVSNCSAITPGEYCEVKCAAPFAGTPSRAVCAPGYSSEGRPGGPSSPPEELLLTLPYCDLEGCPDPDPIPVGYQRVGEIFTCTEGFVGQAIMQCRETQPCEHVLTLSGCTNATEIAISLAQLIEAPSQRDFSPCQAGEACGEPDDVPEGYDKFLGEWRCSVGFAGSAGIQCSARRNCQSTPTLSGCVPIEACLPIIADGCDIDVSDCRSVQGGESCEIKCKDPYTGPSTYGTCPEGNINTSEVLTWSRPQCALTNCPQGLVVQDGYIKDSILGWICANGFKGDASVNCSINDACEAECVYGGCHPIEVCRAPPVDACRFNWTDCDGILPGRSCHVSCMPPYLGQRTMANCRATAPLGPNLTSTSPPELDWTPPICQCPEASPAPGYTKVIDAPEETWQCDEEFGGSAAKRCQRPLECLDAPELFGCLPLQPCVPPISTARCEPLDMSNCSEVPPGESCEVRCVPPFVGAPSIASCPAENLILNQVLTMPVEPCVLGCKDPPVHPGYQKRGEDWRCDREDRFNGTANVFCELDESCDSMKKFEGCIPSTRPCLAPPLDLCQYDVSDCLSVAPNSSCVIGCAGNYAGQPVEATCPEGNVQDNGLKFTAPRCVAEEIDCPLPAVLPTGYKLDGRDVVCEDDYVGSFVSHRCGHDAQCNKVLELTGCVKPVKCSPLKIEPCERDNLGCWDVEAGGSCSIGCKPPFFGPSSLASCPAGNTDPTTPLEFDLISCLCSDPPVIPDGYSQDIFGQWSCDPGYAGTAEARCRVGETCIADSELVGCEKLEPCRDLTPTSCDQDVSDCTDVQPGGTCFVTCRQPWTSIESTLGTCPDNNVDPMRTVTWTHPTCELRCPAPNPMPDGFVWDEATRTASCKEGYLGPASTVCIVNNMTCEVTTFVSGCQKLMPCLLPPVDPCRVNMTSCRDVMPGESCRPRCIQPFELYGPAALARCPENNLLPDTELQWLQFPNCSVFECEDPSPVPAGYAFGINENDPVAVGHGIPRWYCAPGYVGIAERVCSGNATCGVVAFLSGCLPIIACRAPVVDTCRVDDSRCGSIRPGSRCTLSCRPPFVGAQTVASCSVRNTEPDGLLFRSPICTLPSNFDPIPLDTGFSSTYEGYRCGVGYAGRIQTVCRHRYCKSFEKGHSESQPLMNQFLPEMQAGCRTTTYPVGCAPPVPCKVGNFQDEDGRGGFIAGNISFGRAQLDTMLNAGQARDFRSNTPLRFSGKGTIYEDEIDSYDVYFVDSCNRTLGNALTSVAIKDATDQILCCDETVYNISLVDLRMTEEVKGLAVIARIRNSLGLEPSVNYWVVTIEDRIDPITNVAIRMTTAVVAWLLGAFFLS</sequence>
<evidence type="ECO:0000313" key="1">
    <source>
        <dbReference type="EMBL" id="CAI3996221.1"/>
    </source>
</evidence>
<dbReference type="EMBL" id="CAMXCT010002177">
    <property type="protein sequence ID" value="CAI3996221.1"/>
    <property type="molecule type" value="Genomic_DNA"/>
</dbReference>
<accession>A0A9P1CTV1</accession>
<evidence type="ECO:0000313" key="3">
    <source>
        <dbReference type="Proteomes" id="UP001152797"/>
    </source>
</evidence>
<dbReference type="OrthoDB" id="405881at2759"/>
<name>A0A9P1CTV1_9DINO</name>
<dbReference type="EMBL" id="CAMXCT030002177">
    <property type="protein sequence ID" value="CAL4783533.1"/>
    <property type="molecule type" value="Genomic_DNA"/>
</dbReference>